<evidence type="ECO:0000313" key="1">
    <source>
        <dbReference type="EMBL" id="CAH2032194.1"/>
    </source>
</evidence>
<proteinExistence type="predicted"/>
<keyword evidence="2" id="KW-1185">Reference proteome</keyword>
<dbReference type="Proteomes" id="UP001295463">
    <property type="component" value="Chromosome"/>
</dbReference>
<reference evidence="1 2" key="1">
    <citation type="submission" date="2022-03" db="EMBL/GenBank/DDBJ databases">
        <authorList>
            <person name="Koch H."/>
        </authorList>
    </citation>
    <scope>NUCLEOTIDE SEQUENCE [LARGE SCALE GENOMIC DNA]</scope>
    <source>
        <strain evidence="1 2">G1</strain>
    </source>
</reference>
<accession>A0ABN8HH81</accession>
<organism evidence="1 2">
    <name type="scientific">Trichlorobacter ammonificans</name>
    <dbReference type="NCBI Taxonomy" id="2916410"/>
    <lineage>
        <taxon>Bacteria</taxon>
        <taxon>Pseudomonadati</taxon>
        <taxon>Thermodesulfobacteriota</taxon>
        <taxon>Desulfuromonadia</taxon>
        <taxon>Geobacterales</taxon>
        <taxon>Geobacteraceae</taxon>
        <taxon>Trichlorobacter</taxon>
    </lineage>
</organism>
<evidence type="ECO:0000313" key="2">
    <source>
        <dbReference type="Proteomes" id="UP001295463"/>
    </source>
</evidence>
<name>A0ABN8HH81_9BACT</name>
<gene>
    <name evidence="1" type="ORF">GEAMG1_2358</name>
</gene>
<dbReference type="EMBL" id="OW150024">
    <property type="protein sequence ID" value="CAH2032194.1"/>
    <property type="molecule type" value="Genomic_DNA"/>
</dbReference>
<protein>
    <submittedName>
        <fullName evidence="1">Uncharacterized protein</fullName>
    </submittedName>
</protein>
<sequence length="24" mass="2798">MSETIRIMDEIDLVIDEHGGWPIK</sequence>